<evidence type="ECO:0000256" key="1">
    <source>
        <dbReference type="SAM" id="MobiDB-lite"/>
    </source>
</evidence>
<dbReference type="AlphaFoldDB" id="A0AAV1S7L6"/>
<reference evidence="2 3" key="1">
    <citation type="submission" date="2024-01" db="EMBL/GenBank/DDBJ databases">
        <authorList>
            <person name="Waweru B."/>
        </authorList>
    </citation>
    <scope>NUCLEOTIDE SEQUENCE [LARGE SCALE GENOMIC DNA]</scope>
</reference>
<evidence type="ECO:0000313" key="3">
    <source>
        <dbReference type="Proteomes" id="UP001314170"/>
    </source>
</evidence>
<evidence type="ECO:0000313" key="2">
    <source>
        <dbReference type="EMBL" id="CAK7346907.1"/>
    </source>
</evidence>
<feature type="compositionally biased region" description="Basic and acidic residues" evidence="1">
    <location>
        <begin position="78"/>
        <end position="87"/>
    </location>
</feature>
<proteinExistence type="predicted"/>
<accession>A0AAV1S7L6</accession>
<dbReference type="Proteomes" id="UP001314170">
    <property type="component" value="Unassembled WGS sequence"/>
</dbReference>
<dbReference type="EMBL" id="CAWUPB010001173">
    <property type="protein sequence ID" value="CAK7346907.1"/>
    <property type="molecule type" value="Genomic_DNA"/>
</dbReference>
<sequence length="97" mass="11027">MPVFDGLLKRWKVENKDVFEGEVWSGKGIKPRQSPFIEFIDLCNLGHLLDSLQASRPVSVMNMYHKDMETLRMQMNGGDERGEREPKNSGGEGKTSN</sequence>
<comment type="caution">
    <text evidence="2">The sequence shown here is derived from an EMBL/GenBank/DDBJ whole genome shotgun (WGS) entry which is preliminary data.</text>
</comment>
<protein>
    <submittedName>
        <fullName evidence="2">Uncharacterized protein</fullName>
    </submittedName>
</protein>
<feature type="region of interest" description="Disordered" evidence="1">
    <location>
        <begin position="73"/>
        <end position="97"/>
    </location>
</feature>
<organism evidence="2 3">
    <name type="scientific">Dovyalis caffra</name>
    <dbReference type="NCBI Taxonomy" id="77055"/>
    <lineage>
        <taxon>Eukaryota</taxon>
        <taxon>Viridiplantae</taxon>
        <taxon>Streptophyta</taxon>
        <taxon>Embryophyta</taxon>
        <taxon>Tracheophyta</taxon>
        <taxon>Spermatophyta</taxon>
        <taxon>Magnoliopsida</taxon>
        <taxon>eudicotyledons</taxon>
        <taxon>Gunneridae</taxon>
        <taxon>Pentapetalae</taxon>
        <taxon>rosids</taxon>
        <taxon>fabids</taxon>
        <taxon>Malpighiales</taxon>
        <taxon>Salicaceae</taxon>
        <taxon>Flacourtieae</taxon>
        <taxon>Dovyalis</taxon>
    </lineage>
</organism>
<gene>
    <name evidence="2" type="ORF">DCAF_LOCUS19586</name>
</gene>
<name>A0AAV1S7L6_9ROSI</name>
<keyword evidence="3" id="KW-1185">Reference proteome</keyword>